<evidence type="ECO:0000313" key="10">
    <source>
        <dbReference type="Ensembl" id="ENSLLEP00000046849.1"/>
    </source>
</evidence>
<dbReference type="GO" id="GO:0046872">
    <property type="term" value="F:metal ion binding"/>
    <property type="evidence" value="ECO:0007669"/>
    <property type="project" value="UniProtKB-KW"/>
</dbReference>
<dbReference type="Pfam" id="PF01126">
    <property type="entry name" value="Heme_oxygenase"/>
    <property type="match status" value="1"/>
</dbReference>
<dbReference type="CDD" id="cd19165">
    <property type="entry name" value="HemeO"/>
    <property type="match status" value="1"/>
</dbReference>
<feature type="compositionally biased region" description="Pro residues" evidence="8">
    <location>
        <begin position="11"/>
        <end position="31"/>
    </location>
</feature>
<dbReference type="Proteomes" id="UP000694569">
    <property type="component" value="Unplaced"/>
</dbReference>
<keyword evidence="5" id="KW-0677">Repeat</keyword>
<dbReference type="GO" id="GO:0042167">
    <property type="term" value="P:heme catabolic process"/>
    <property type="evidence" value="ECO:0007669"/>
    <property type="project" value="TreeGrafter"/>
</dbReference>
<dbReference type="EC" id="1.14.14.18" evidence="2"/>
<reference evidence="10" key="2">
    <citation type="submission" date="2025-09" db="UniProtKB">
        <authorList>
            <consortium name="Ensembl"/>
        </authorList>
    </citation>
    <scope>IDENTIFICATION</scope>
</reference>
<comment type="similarity">
    <text evidence="1">Belongs to the heme oxygenase family.</text>
</comment>
<dbReference type="InterPro" id="IPR016084">
    <property type="entry name" value="Haem_Oase-like_multi-hlx"/>
</dbReference>
<feature type="region of interest" description="Disordered" evidence="8">
    <location>
        <begin position="1"/>
        <end position="40"/>
    </location>
</feature>
<keyword evidence="6" id="KW-0560">Oxidoreductase</keyword>
<evidence type="ECO:0000256" key="3">
    <source>
        <dbReference type="ARBA" id="ARBA00022617"/>
    </source>
</evidence>
<dbReference type="InterPro" id="IPR016053">
    <property type="entry name" value="Haem_Oase-like"/>
</dbReference>
<evidence type="ECO:0000256" key="4">
    <source>
        <dbReference type="ARBA" id="ARBA00022723"/>
    </source>
</evidence>
<dbReference type="AlphaFoldDB" id="A0A8C5WLK2"/>
<dbReference type="SUPFAM" id="SSF48613">
    <property type="entry name" value="Heme oxygenase-like"/>
    <property type="match status" value="1"/>
</dbReference>
<dbReference type="GO" id="GO:0004392">
    <property type="term" value="F:heme oxygenase (decyclizing) activity"/>
    <property type="evidence" value="ECO:0007669"/>
    <property type="project" value="UniProtKB-EC"/>
</dbReference>
<keyword evidence="7" id="KW-0408">Iron</keyword>
<dbReference type="OrthoDB" id="652091at2759"/>
<feature type="transmembrane region" description="Helical" evidence="9">
    <location>
        <begin position="438"/>
        <end position="455"/>
    </location>
</feature>
<proteinExistence type="inferred from homology"/>
<name>A0A8C5WLK2_9ANUR</name>
<evidence type="ECO:0000256" key="5">
    <source>
        <dbReference type="ARBA" id="ARBA00022737"/>
    </source>
</evidence>
<protein>
    <recommendedName>
        <fullName evidence="2">heme oxygenase (biliverdin-producing)</fullName>
        <ecNumber evidence="2">1.14.14.18</ecNumber>
    </recommendedName>
</protein>
<dbReference type="PRINTS" id="PR00088">
    <property type="entry name" value="HAEMOXYGNASE"/>
</dbReference>
<organism evidence="10 11">
    <name type="scientific">Leptobrachium leishanense</name>
    <name type="common">Leishan spiny toad</name>
    <dbReference type="NCBI Taxonomy" id="445787"/>
    <lineage>
        <taxon>Eukaryota</taxon>
        <taxon>Metazoa</taxon>
        <taxon>Chordata</taxon>
        <taxon>Craniata</taxon>
        <taxon>Vertebrata</taxon>
        <taxon>Euteleostomi</taxon>
        <taxon>Amphibia</taxon>
        <taxon>Batrachia</taxon>
        <taxon>Anura</taxon>
        <taxon>Pelobatoidea</taxon>
        <taxon>Megophryidae</taxon>
        <taxon>Leptobrachium</taxon>
    </lineage>
</organism>
<keyword evidence="4" id="KW-0479">Metal-binding</keyword>
<dbReference type="FunFam" id="1.20.910.10:FF:000001">
    <property type="entry name" value="Heme oxygenase 1"/>
    <property type="match status" value="1"/>
</dbReference>
<dbReference type="GO" id="GO:0006788">
    <property type="term" value="P:heme oxidation"/>
    <property type="evidence" value="ECO:0007669"/>
    <property type="project" value="InterPro"/>
</dbReference>
<dbReference type="PANTHER" id="PTHR10720:SF2">
    <property type="entry name" value="HEME OXYGENASE 2"/>
    <property type="match status" value="1"/>
</dbReference>
<feature type="compositionally biased region" description="Pro residues" evidence="8">
    <location>
        <begin position="136"/>
        <end position="146"/>
    </location>
</feature>
<reference evidence="10" key="1">
    <citation type="submission" date="2025-08" db="UniProtKB">
        <authorList>
            <consortium name="Ensembl"/>
        </authorList>
    </citation>
    <scope>IDENTIFICATION</scope>
</reference>
<evidence type="ECO:0000256" key="6">
    <source>
        <dbReference type="ARBA" id="ARBA00023002"/>
    </source>
</evidence>
<dbReference type="GO" id="GO:0020037">
    <property type="term" value="F:heme binding"/>
    <property type="evidence" value="ECO:0007669"/>
    <property type="project" value="TreeGrafter"/>
</dbReference>
<evidence type="ECO:0000256" key="2">
    <source>
        <dbReference type="ARBA" id="ARBA00012360"/>
    </source>
</evidence>
<evidence type="ECO:0000313" key="11">
    <source>
        <dbReference type="Proteomes" id="UP000694569"/>
    </source>
</evidence>
<keyword evidence="11" id="KW-1185">Reference proteome</keyword>
<keyword evidence="3" id="KW-0349">Heme</keyword>
<evidence type="ECO:0000256" key="8">
    <source>
        <dbReference type="SAM" id="MobiDB-lite"/>
    </source>
</evidence>
<dbReference type="InterPro" id="IPR002051">
    <property type="entry name" value="Haem_Oase"/>
</dbReference>
<dbReference type="Ensembl" id="ENSLLET00000048698.1">
    <property type="protein sequence ID" value="ENSLLEP00000046849.1"/>
    <property type="gene ID" value="ENSLLEG00000029644.1"/>
</dbReference>
<evidence type="ECO:0000256" key="9">
    <source>
        <dbReference type="SAM" id="Phobius"/>
    </source>
</evidence>
<dbReference type="InterPro" id="IPR018207">
    <property type="entry name" value="Haem_oxygenase_CS"/>
</dbReference>
<dbReference type="PANTHER" id="PTHR10720">
    <property type="entry name" value="HEME OXYGENASE"/>
    <property type="match status" value="1"/>
</dbReference>
<keyword evidence="9" id="KW-0472">Membrane</keyword>
<sequence>YVYITHNTQGVPPPPLARQFAAPPPPPPPRRAPVCGSSPPGAPWFAAPPPLARPGLRLLPPWRAPVCGSPPPGAPRFAAPPPPPARPGLRLLPPWRTPVCGSSPPVCSSSPPPPPGAPRLRLLPPPRRAPVCGSSSPPPPGAPRFAAPPLPPLARPGLRLPWRWLTLFVLSRPSDLSELLKEGTKESHEKAESCTFVKDFLKGHIKRELFKLATAALYFTYSALEEELDRNKEDPAIEPLYFPLELHRTENLKKDLCYFYGEDWEDTVQPSVATQAYVERIHHLGRHSPELLVAHAYTRYMGDLSGGQILKKVAQRALHLPTTGEGVQFYEFNNVTNAQKFKQLYRARLNTLELDAEKKESIVEEANRAFHFNMKVFEELDIIGANLPKEEQKAAEPVHDGKGDIRKCPYYAAGQGGSGITSACPFHAALEIAGRPQVILAACAVVLAAALAWYLM</sequence>
<evidence type="ECO:0000256" key="1">
    <source>
        <dbReference type="ARBA" id="ARBA00006134"/>
    </source>
</evidence>
<keyword evidence="9" id="KW-0812">Transmembrane</keyword>
<dbReference type="Gene3D" id="1.20.910.10">
    <property type="entry name" value="Heme oxygenase-like"/>
    <property type="match status" value="1"/>
</dbReference>
<dbReference type="GeneTree" id="ENSGT00390000017673"/>
<gene>
    <name evidence="10" type="primary">HMOX2</name>
</gene>
<keyword evidence="9" id="KW-1133">Transmembrane helix</keyword>
<feature type="region of interest" description="Disordered" evidence="8">
    <location>
        <begin position="102"/>
        <end position="146"/>
    </location>
</feature>
<dbReference type="GO" id="GO:0006979">
    <property type="term" value="P:response to oxidative stress"/>
    <property type="evidence" value="ECO:0007669"/>
    <property type="project" value="TreeGrafter"/>
</dbReference>
<accession>A0A8C5WLK2</accession>
<feature type="compositionally biased region" description="Polar residues" evidence="8">
    <location>
        <begin position="1"/>
        <end position="10"/>
    </location>
</feature>
<dbReference type="PROSITE" id="PS00593">
    <property type="entry name" value="HEME_OXYGENASE"/>
    <property type="match status" value="1"/>
</dbReference>
<evidence type="ECO:0000256" key="7">
    <source>
        <dbReference type="ARBA" id="ARBA00023004"/>
    </source>
</evidence>
<feature type="compositionally biased region" description="Pro residues" evidence="8">
    <location>
        <begin position="110"/>
        <end position="128"/>
    </location>
</feature>